<dbReference type="SUPFAM" id="SSF56672">
    <property type="entry name" value="DNA/RNA polymerases"/>
    <property type="match status" value="1"/>
</dbReference>
<dbReference type="GO" id="GO:0003723">
    <property type="term" value="F:RNA binding"/>
    <property type="evidence" value="ECO:0007669"/>
    <property type="project" value="InterPro"/>
</dbReference>
<reference evidence="6" key="1">
    <citation type="journal article" date="2020" name="Virus Evol.">
        <title>Analysis of the virome associated to grapevine downy mildew lesions reveals new mycovirus lineages.</title>
        <authorList>
            <person name="Chiapello M."/>
            <person name="Rodriguez-Romero J."/>
            <person name="Ayllon M.A."/>
            <person name="Turina M."/>
        </authorList>
    </citation>
    <scope>NUCLEOTIDE SEQUENCE</scope>
    <source>
        <strain evidence="6">DMG-A-DN27453</strain>
    </source>
</reference>
<feature type="domain" description="RdRp catalytic" evidence="5">
    <location>
        <begin position="280"/>
        <end position="407"/>
    </location>
</feature>
<dbReference type="GO" id="GO:0039694">
    <property type="term" value="P:viral RNA genome replication"/>
    <property type="evidence" value="ECO:0007669"/>
    <property type="project" value="InterPro"/>
</dbReference>
<dbReference type="InterPro" id="IPR001205">
    <property type="entry name" value="RNA-dir_pol_C"/>
</dbReference>
<evidence type="ECO:0000256" key="2">
    <source>
        <dbReference type="ARBA" id="ARBA00022679"/>
    </source>
</evidence>
<dbReference type="InterPro" id="IPR043502">
    <property type="entry name" value="DNA/RNA_pol_sf"/>
</dbReference>
<proteinExistence type="predicted"/>
<keyword evidence="3" id="KW-0548">Nucleotidyltransferase</keyword>
<keyword evidence="2" id="KW-0808">Transferase</keyword>
<accession>A0A6B9Q467</accession>
<keyword evidence="1" id="KW-0696">RNA-directed RNA polymerase</keyword>
<name>A0A6B9Q467_9VIRU</name>
<organism evidence="6">
    <name type="scientific">Plasmopara viticola lesion associated amalga like virus 1</name>
    <dbReference type="NCBI Taxonomy" id="2692081"/>
    <lineage>
        <taxon>Viruses</taxon>
        <taxon>Riboviria</taxon>
        <taxon>Orthornavirae</taxon>
        <taxon>Pisuviricota</taxon>
        <taxon>Duplopiviricetes</taxon>
        <taxon>Durnavirales</taxon>
        <taxon>Amalgaviridae</taxon>
    </lineage>
</organism>
<sequence length="747" mass="84340">MLTFWRSNLEPLRQWASLIDPAKHSRPTGWGSEEIIRDQYSNKYSVLEVFEHDEYPTARTNVSMKCPRNPFQVSTMLGMGGSEKRSCLKAADEMRIGGGTDDQLLILKKLDSVLPDPVFSASVEEISIRLGLTRGCLKPLSVQDTSYGERQNLKANPGPSYAMAGFKNKGESLTTSFDVAKSVEALAKEGKLLPTYCQPRYGLAGRTKKAKAVKFEEKIKDGKPLGRAVWMADAHEAHIANKFVLPMTSLLHSLGTGVWLGFNKFSADPTRLSERMERFGFFINGDISSFDQNVTPGHIHFAIEIMRYAFTREGEQFSQDNNEVNQLLCWLEHEMTNTLTVLPTGKTYIVKRGIPSGAGATALVDSLINFSALYCCCKNLGVADQVEIAVSGDDNLIGGGKKGKQGPTHRLKLAKELNESIAKQLMENFSMDLDPEGSQYGHELFVGYITPIVPETLQGGSSAYLAAYWRRLEKEKGRKLHLFEKYSELSSAPHGGAEGRTHRWSYLMNGRAHFLSHYFRKGSEWSEKVTMIRPTAEVTANLLLPEGRVRSIDDHIMRLKSTLVENYDNEHVKNKVKYYLYDALKLKRSGVTNQQKLWLAERFGDLEGRFWYRGQMPQPDIEIEEPEFFQEWLKFQESASNLFDRVFMRFGISWMNIRNLRKGRELIGSGSLACRSHEDGRAMSFYEFKSYRAALGPLGVSLAMSTTLRDETSSLFIKAFSNEGNHRYSKEWLLIQAAVESARAFLL</sequence>
<dbReference type="InterPro" id="IPR007094">
    <property type="entry name" value="RNA-dir_pol_PSvirus"/>
</dbReference>
<dbReference type="Pfam" id="PF00680">
    <property type="entry name" value="RdRP_1"/>
    <property type="match status" value="1"/>
</dbReference>
<dbReference type="GO" id="GO:0006351">
    <property type="term" value="P:DNA-templated transcription"/>
    <property type="evidence" value="ECO:0007669"/>
    <property type="project" value="InterPro"/>
</dbReference>
<dbReference type="EMBL" id="MN551124">
    <property type="protein sequence ID" value="QHD64761.1"/>
    <property type="molecule type" value="Genomic_RNA"/>
</dbReference>
<evidence type="ECO:0000256" key="4">
    <source>
        <dbReference type="ARBA" id="ARBA00022953"/>
    </source>
</evidence>
<protein>
    <submittedName>
        <fullName evidence="6">RdRp</fullName>
    </submittedName>
</protein>
<evidence type="ECO:0000259" key="5">
    <source>
        <dbReference type="PROSITE" id="PS50507"/>
    </source>
</evidence>
<evidence type="ECO:0000256" key="1">
    <source>
        <dbReference type="ARBA" id="ARBA00022484"/>
    </source>
</evidence>
<keyword evidence="4" id="KW-0693">Viral RNA replication</keyword>
<evidence type="ECO:0000313" key="6">
    <source>
        <dbReference type="EMBL" id="QHD64761.1"/>
    </source>
</evidence>
<evidence type="ECO:0000256" key="3">
    <source>
        <dbReference type="ARBA" id="ARBA00022695"/>
    </source>
</evidence>
<dbReference type="GO" id="GO:0003968">
    <property type="term" value="F:RNA-directed RNA polymerase activity"/>
    <property type="evidence" value="ECO:0007669"/>
    <property type="project" value="UniProtKB-KW"/>
</dbReference>
<dbReference type="PROSITE" id="PS50507">
    <property type="entry name" value="RDRP_SSRNA_POS"/>
    <property type="match status" value="1"/>
</dbReference>